<feature type="region of interest" description="Disordered" evidence="2">
    <location>
        <begin position="1317"/>
        <end position="1371"/>
    </location>
</feature>
<dbReference type="SUPFAM" id="SSF53098">
    <property type="entry name" value="Ribonuclease H-like"/>
    <property type="match status" value="1"/>
</dbReference>
<evidence type="ECO:0000256" key="1">
    <source>
        <dbReference type="SAM" id="Coils"/>
    </source>
</evidence>
<accession>A0A6V7WLG4</accession>
<proteinExistence type="predicted"/>
<feature type="region of interest" description="Disordered" evidence="2">
    <location>
        <begin position="2034"/>
        <end position="2056"/>
    </location>
</feature>
<dbReference type="Pfam" id="PF18701">
    <property type="entry name" value="DUF5641"/>
    <property type="match status" value="1"/>
</dbReference>
<dbReference type="Pfam" id="PF05380">
    <property type="entry name" value="Peptidase_A17"/>
    <property type="match status" value="1"/>
</dbReference>
<feature type="compositionally biased region" description="Basic and acidic residues" evidence="2">
    <location>
        <begin position="2036"/>
        <end position="2045"/>
    </location>
</feature>
<feature type="compositionally biased region" description="Low complexity" evidence="2">
    <location>
        <begin position="1351"/>
        <end position="1361"/>
    </location>
</feature>
<dbReference type="PROSITE" id="PS50994">
    <property type="entry name" value="INTEGRASE"/>
    <property type="match status" value="1"/>
</dbReference>
<dbReference type="InterPro" id="IPR008042">
    <property type="entry name" value="Retrotrans_Pao"/>
</dbReference>
<dbReference type="InterPro" id="IPR036397">
    <property type="entry name" value="RNaseH_sf"/>
</dbReference>
<feature type="coiled-coil region" evidence="1">
    <location>
        <begin position="810"/>
        <end position="860"/>
    </location>
</feature>
<keyword evidence="1" id="KW-0175">Coiled coil</keyword>
<evidence type="ECO:0000259" key="3">
    <source>
        <dbReference type="PROSITE" id="PS50994"/>
    </source>
</evidence>
<dbReference type="EMBL" id="CAJEWN010000658">
    <property type="protein sequence ID" value="CAD2187843.1"/>
    <property type="molecule type" value="Genomic_DNA"/>
</dbReference>
<dbReference type="InterPro" id="IPR040676">
    <property type="entry name" value="DUF5641"/>
</dbReference>
<dbReference type="Proteomes" id="UP000580250">
    <property type="component" value="Unassembled WGS sequence"/>
</dbReference>
<feature type="region of interest" description="Disordered" evidence="2">
    <location>
        <begin position="741"/>
        <end position="777"/>
    </location>
</feature>
<name>A0A6V7WLG4_MELEN</name>
<protein>
    <recommendedName>
        <fullName evidence="3">Integrase catalytic domain-containing protein</fullName>
    </recommendedName>
</protein>
<gene>
    <name evidence="4" type="ORF">MENT_LOCUS40453</name>
</gene>
<dbReference type="GO" id="GO:0003676">
    <property type="term" value="F:nucleic acid binding"/>
    <property type="evidence" value="ECO:0007669"/>
    <property type="project" value="InterPro"/>
</dbReference>
<dbReference type="InterPro" id="IPR001584">
    <property type="entry name" value="Integrase_cat-core"/>
</dbReference>
<evidence type="ECO:0000313" key="5">
    <source>
        <dbReference type="Proteomes" id="UP000580250"/>
    </source>
</evidence>
<dbReference type="Gene3D" id="3.30.420.10">
    <property type="entry name" value="Ribonuclease H-like superfamily/Ribonuclease H"/>
    <property type="match status" value="1"/>
</dbReference>
<dbReference type="PANTHER" id="PTHR47331">
    <property type="entry name" value="PHD-TYPE DOMAIN-CONTAINING PROTEIN"/>
    <property type="match status" value="1"/>
</dbReference>
<sequence>MQKIVEDNYKWDDRINDEYYQKLINVLQTWQENGQPIKIFFPRKLNFWDLKNHEFHCFTDASGVGFGCAIYVRAEAERAHLIFAKSLLKPARLQLTEATIPRLELQALTLGVKVLNFLQNELKFEKNQATIWTDSQCNIERLNKYEKYDRFTANRISKIRGQYLVKHIASEENPADLCSRGTTPSALQKNIFWWNGPGWLSDRKEFWVNPKFEYIPGTEKIDEEIMEAIIEQEPIKKSIIIEKRFSNYWRLIRALAYAFRFLRKIGIKIKWKGILGAEEIKNLKNNLSTEELKFARNYLIIKAQEAFPPEDERKRVLNMIKIQGIWICQGRIKEAEIPNEAILPIYLPKEAWLTKLIIINLHKMNNHCGTQILLGIIRMNYWIPQGRRAVREVLNSARYGCLICRKFNLQPYALKRFDLLPKERINVARPFNNVGIDFFGPMTAKIQDKPEKVYGALFTCMVIRAVHIELAYDLSGVSFLQAYRRFIARRGIPSIVFSDNATNFQFGAKIIKKLSDQTWCTQEVQQWIVHKGTQWKFTTPRNPREGGAWERMIGVVKNALKRSVGKKLLDHVELATLFSELEAMVNSRPLTYQSDGEPLRAIRPIDFLIPYAPVEINFANIGEDSDYEEEMSREKGLKNMREINKKLNKFWDFWKSQYLLSLRERGEKFGKNTGKEPQVGEVVIVEEDLPRPLWKLARIIDLIRGRDGIIRTVKLNILGKIFKRSITQIFPLELSSEQQITRLRQPKDRNLEEEMDSSSEEDTPFPARARPTKKLGRPTKVPEIVMMATMESSLPPTMPAVRDLREERILKKSREEKEREEEEIQILEAPQVPILPGVRDKREDRALKEARKEKEEQKRNGKKRKMVPDLNLVVEKRGGKKYSYRKYFHDFNGKFKIPFKPIIRYGRVIPRNSAKPPGVNMLDRALASVNASNARRERLIAEGRKDLDDSKFYKTQDASLKKYQKRYDRDKHDRWRIKQKEQIATLASRRERQVVELKKDYMWPAPEIENEVWGYDIFSKCEGPNHLECIKSTTSSRTAHSRRLPIQVTYPIMTTLVHYLVFNWFGRQKFGNNQIWEGIRDQFCKPELDPMWLLVKFWQYIKLDPKKAFKDRFLIDILVLRRMNCKVFQHQFNYHWNGQIKLQEPPKTPIEELNEWASYITRMFSKLLTKRNYQRCKGNTTLRLYEAPFIIAADASIQSVVNWCENPADCRLVYFDGGSDLHTIIYFGIKTSDLFIVVKPDEEIMASIDRSLKFWRRAGVPIKITLIHNENKIYLERKKYEEQFLNMAESYNTGYLYYDGQFKNLRKAKRKILGETYNDEDSEEEPGPMAQKVKPIDPKNNLKQPLPPQQPQQQQIIQQQQMLPNSAQPQVRPPLEERLKELLQRIQQSAPSTSGSNNNSQQQPSTSTPSTSRQSGSLLKNLGTLALMVLIICCLFGLTTQEVTRTRVRTPTGSKTVYKVRASPQMLQTYKDQHQEIDRFRRKNIINEIKNGEPVFWCATQSSALWKFPSKEEATFCNKDKFRKWKNFGFETYSQITHPEPVEGLICSAKYTKETYYTNFLGDKFLRLEQNLLPISKEDCLKMRENKICPLNKKIMEKKDGMWKTEEVLNIDFPGRFSSFFWGEKSSEVVNCMLQPTTLHYNPQTLEMVSPLFEIKKCHFMTDFCQLPDNSSLIWESNCESRNCKSCFYEYLGRWEGDYSQANERIVWISNTKEIALSFNYEASREIACNGRAVRKSDQGFAIDEKEFIKMFTSRQKRSVDEEQLAAELTATEIALKEFYDKIMEEKCRQQIVRHDNPTYHVRQAFQKKALVATWLNEDTAEVFSCAPIDWSSIKFRPVDRCYKYIPVDVNLHNRTQVGFLDPELRILSESSLPADCERYRLRYLNIGPNQWIRVNTQTGLWDKVEQSKLHIFQDNVTAPDMSVSPIVFHEWVLRNTTEEPLFVHVNELSQYETWKSSVNTVESSRAIALGAMPGGLEGTIKTWLWSKWKLFVDRWMICSCLFSTFLFLRDIGVPLLTVYFLFPVRTTIMSLLGRRQTENPPPKRETRRNRVSQDEVELSSIAPRRQRINYFPRRASNETIRTLGTESVIAPSMIRGRK</sequence>
<reference evidence="4 5" key="1">
    <citation type="submission" date="2020-08" db="EMBL/GenBank/DDBJ databases">
        <authorList>
            <person name="Koutsovoulos G."/>
            <person name="Danchin GJ E."/>
        </authorList>
    </citation>
    <scope>NUCLEOTIDE SEQUENCE [LARGE SCALE GENOMIC DNA]</scope>
</reference>
<dbReference type="Pfam" id="PF24664">
    <property type="entry name" value="Monjiviricetes_fusion"/>
    <property type="match status" value="1"/>
</dbReference>
<evidence type="ECO:0000313" key="4">
    <source>
        <dbReference type="EMBL" id="CAD2187843.1"/>
    </source>
</evidence>
<dbReference type="OrthoDB" id="5875526at2759"/>
<feature type="compositionally biased region" description="Acidic residues" evidence="2">
    <location>
        <begin position="1317"/>
        <end position="1326"/>
    </location>
</feature>
<feature type="compositionally biased region" description="Acidic residues" evidence="2">
    <location>
        <begin position="753"/>
        <end position="763"/>
    </location>
</feature>
<evidence type="ECO:0000256" key="2">
    <source>
        <dbReference type="SAM" id="MobiDB-lite"/>
    </source>
</evidence>
<organism evidence="4 5">
    <name type="scientific">Meloidogyne enterolobii</name>
    <name type="common">Root-knot nematode worm</name>
    <name type="synonym">Meloidogyne mayaguensis</name>
    <dbReference type="NCBI Taxonomy" id="390850"/>
    <lineage>
        <taxon>Eukaryota</taxon>
        <taxon>Metazoa</taxon>
        <taxon>Ecdysozoa</taxon>
        <taxon>Nematoda</taxon>
        <taxon>Chromadorea</taxon>
        <taxon>Rhabditida</taxon>
        <taxon>Tylenchina</taxon>
        <taxon>Tylenchomorpha</taxon>
        <taxon>Tylenchoidea</taxon>
        <taxon>Meloidogynidae</taxon>
        <taxon>Meloidogyninae</taxon>
        <taxon>Meloidogyne</taxon>
    </lineage>
</organism>
<feature type="domain" description="Integrase catalytic" evidence="3">
    <location>
        <begin position="426"/>
        <end position="612"/>
    </location>
</feature>
<comment type="caution">
    <text evidence="4">The sequence shown here is derived from an EMBL/GenBank/DDBJ whole genome shotgun (WGS) entry which is preliminary data.</text>
</comment>
<dbReference type="InterPro" id="IPR012337">
    <property type="entry name" value="RNaseH-like_sf"/>
</dbReference>
<feature type="region of interest" description="Disordered" evidence="2">
    <location>
        <begin position="1387"/>
        <end position="1416"/>
    </location>
</feature>
<dbReference type="GO" id="GO:0015074">
    <property type="term" value="P:DNA integration"/>
    <property type="evidence" value="ECO:0007669"/>
    <property type="project" value="InterPro"/>
</dbReference>